<feature type="coiled-coil region" evidence="1">
    <location>
        <begin position="114"/>
        <end position="148"/>
    </location>
</feature>
<keyword evidence="3" id="KW-1185">Reference proteome</keyword>
<keyword evidence="1" id="KW-0175">Coiled coil</keyword>
<feature type="compositionally biased region" description="Basic residues" evidence="2">
    <location>
        <begin position="65"/>
        <end position="82"/>
    </location>
</feature>
<accession>A0AAF3ETF9</accession>
<sequence length="181" mass="21114">MTTFHSRLCAISIVESEESPSDSSPPTDDRPIEVFVVDTSDSTPSIPSSSTSSSSSRNSSISRSRSPKKHRKLRKKRSVSKKSVHVIYKSLNHKRRIRKNTAKRMDESVKRIVMKSEKESSERMKNLNRRLENMTQRVRLECEQLHQRMAARRNAIQLYSLAQRFDFMNEDEDLFFIIENH</sequence>
<feature type="region of interest" description="Disordered" evidence="2">
    <location>
        <begin position="14"/>
        <end position="82"/>
    </location>
</feature>
<feature type="compositionally biased region" description="Low complexity" evidence="2">
    <location>
        <begin position="39"/>
        <end position="64"/>
    </location>
</feature>
<proteinExistence type="predicted"/>
<reference evidence="4" key="1">
    <citation type="submission" date="2024-02" db="UniProtKB">
        <authorList>
            <consortium name="WormBaseParasite"/>
        </authorList>
    </citation>
    <scope>IDENTIFICATION</scope>
</reference>
<evidence type="ECO:0000256" key="1">
    <source>
        <dbReference type="SAM" id="Coils"/>
    </source>
</evidence>
<evidence type="ECO:0000313" key="3">
    <source>
        <dbReference type="Proteomes" id="UP000887575"/>
    </source>
</evidence>
<name>A0AAF3ETF9_9BILA</name>
<dbReference type="WBParaSite" id="MBELARI_LOCUS17347">
    <property type="protein sequence ID" value="MBELARI_LOCUS17347"/>
    <property type="gene ID" value="MBELARI_LOCUS17347"/>
</dbReference>
<protein>
    <submittedName>
        <fullName evidence="4">Uncharacterized protein</fullName>
    </submittedName>
</protein>
<dbReference type="AlphaFoldDB" id="A0AAF3ETF9"/>
<evidence type="ECO:0000313" key="4">
    <source>
        <dbReference type="WBParaSite" id="MBELARI_LOCUS17347"/>
    </source>
</evidence>
<dbReference type="Proteomes" id="UP000887575">
    <property type="component" value="Unassembled WGS sequence"/>
</dbReference>
<evidence type="ECO:0000256" key="2">
    <source>
        <dbReference type="SAM" id="MobiDB-lite"/>
    </source>
</evidence>
<organism evidence="3 4">
    <name type="scientific">Mesorhabditis belari</name>
    <dbReference type="NCBI Taxonomy" id="2138241"/>
    <lineage>
        <taxon>Eukaryota</taxon>
        <taxon>Metazoa</taxon>
        <taxon>Ecdysozoa</taxon>
        <taxon>Nematoda</taxon>
        <taxon>Chromadorea</taxon>
        <taxon>Rhabditida</taxon>
        <taxon>Rhabditina</taxon>
        <taxon>Rhabditomorpha</taxon>
        <taxon>Rhabditoidea</taxon>
        <taxon>Rhabditidae</taxon>
        <taxon>Mesorhabditinae</taxon>
        <taxon>Mesorhabditis</taxon>
    </lineage>
</organism>